<evidence type="ECO:0000256" key="7">
    <source>
        <dbReference type="RuleBase" id="RU004417"/>
    </source>
</evidence>
<dbReference type="InterPro" id="IPR014362">
    <property type="entry name" value="Glu_DH"/>
</dbReference>
<evidence type="ECO:0000256" key="3">
    <source>
        <dbReference type="PIRNR" id="PIRNR000185"/>
    </source>
</evidence>
<protein>
    <recommendedName>
        <fullName evidence="3">Glutamate dehydrogenase</fullName>
    </recommendedName>
</protein>
<evidence type="ECO:0000256" key="4">
    <source>
        <dbReference type="PIRSR" id="PIRSR000185-1"/>
    </source>
</evidence>
<comment type="caution">
    <text evidence="9">The sequence shown here is derived from an EMBL/GenBank/DDBJ whole genome shotgun (WGS) entry which is preliminary data.</text>
</comment>
<dbReference type="InterPro" id="IPR036291">
    <property type="entry name" value="NAD(P)-bd_dom_sf"/>
</dbReference>
<sequence>MSSSFLESALAPIDKAAGLLGLKADVVAALKRPERAIEATLRVRMDDGRIALFPAWRVQWNGALGPYKGGIRYSPDANLDEVSALAALMTWKNSLMALPLGGGKGAVKVDPKALSKGELERLSRAWAGAFFDVIGPEKDVPAPDMNTNAEIMAWMSDEYSKLAGKEMLGTFTGKPVEKGGSKGREVSTSYGGFVVLKRYLEGKSRSLKGLSVAIQGFGNVGGNIARFLDEAGCKVVAISDSRGGIYKKEGLDIPKRLEDATGVETISNKELLELPVDVLVPAALESVIHDGNAKNIKAKVILELANGPVTAEAEQVLVEHGIDVIPDIMANGGGVMGSYFEMLQNASGHYWSEEEVLNKLELQMTEAWEGLEEVRKRFGITYREAAFVRAIERVAKAVESKLP</sequence>
<dbReference type="EMBL" id="MHKV01000002">
    <property type="protein sequence ID" value="OGY97703.1"/>
    <property type="molecule type" value="Genomic_DNA"/>
</dbReference>
<dbReference type="Gene3D" id="3.40.50.720">
    <property type="entry name" value="NAD(P)-binding Rossmann-like Domain"/>
    <property type="match status" value="1"/>
</dbReference>
<evidence type="ECO:0000256" key="6">
    <source>
        <dbReference type="PIRSR" id="PIRSR000185-3"/>
    </source>
</evidence>
<gene>
    <name evidence="9" type="ORF">A2128_00285</name>
</gene>
<feature type="active site" description="Proton donor" evidence="4">
    <location>
        <position position="104"/>
    </location>
</feature>
<dbReference type="InterPro" id="IPR006095">
    <property type="entry name" value="Glu/Leu/Phe/Val/Trp_DH"/>
</dbReference>
<accession>A0A1G2C8K3</accession>
<evidence type="ECO:0000256" key="2">
    <source>
        <dbReference type="ARBA" id="ARBA00023002"/>
    </source>
</evidence>
<dbReference type="CDD" id="cd01076">
    <property type="entry name" value="NAD_bind_1_Glu_DH"/>
    <property type="match status" value="1"/>
</dbReference>
<dbReference type="AlphaFoldDB" id="A0A1G2C8K3"/>
<evidence type="ECO:0000256" key="5">
    <source>
        <dbReference type="PIRSR" id="PIRSR000185-2"/>
    </source>
</evidence>
<feature type="binding site" evidence="5">
    <location>
        <position position="68"/>
    </location>
    <ligand>
        <name>substrate</name>
    </ligand>
</feature>
<dbReference type="PIRSF" id="PIRSF000185">
    <property type="entry name" value="Glu_DH"/>
    <property type="match status" value="1"/>
</dbReference>
<name>A0A1G2C8K3_9BACT</name>
<evidence type="ECO:0000313" key="9">
    <source>
        <dbReference type="EMBL" id="OGY97703.1"/>
    </source>
</evidence>
<evidence type="ECO:0000259" key="8">
    <source>
        <dbReference type="SMART" id="SM00839"/>
    </source>
</evidence>
<dbReference type="SUPFAM" id="SSF53223">
    <property type="entry name" value="Aminoacid dehydrogenase-like, N-terminal domain"/>
    <property type="match status" value="1"/>
</dbReference>
<dbReference type="GO" id="GO:0004352">
    <property type="term" value="F:glutamate dehydrogenase (NAD+) activity"/>
    <property type="evidence" value="ECO:0007669"/>
    <property type="project" value="TreeGrafter"/>
</dbReference>
<dbReference type="Gene3D" id="3.40.50.10860">
    <property type="entry name" value="Leucine Dehydrogenase, chain A, domain 1"/>
    <property type="match status" value="1"/>
</dbReference>
<keyword evidence="5" id="KW-0547">Nucleotide-binding</keyword>
<feature type="binding site" evidence="5">
    <location>
        <position position="92"/>
    </location>
    <ligand>
        <name>substrate</name>
    </ligand>
</feature>
<dbReference type="GO" id="GO:0000166">
    <property type="term" value="F:nucleotide binding"/>
    <property type="evidence" value="ECO:0007669"/>
    <property type="project" value="UniProtKB-KW"/>
</dbReference>
<dbReference type="Pfam" id="PF00208">
    <property type="entry name" value="ELFV_dehydrog"/>
    <property type="match status" value="1"/>
</dbReference>
<organism evidence="9 10">
    <name type="scientific">Candidatus Liptonbacteria bacterium GWC1_60_9</name>
    <dbReference type="NCBI Taxonomy" id="1798645"/>
    <lineage>
        <taxon>Bacteria</taxon>
        <taxon>Candidatus Liptoniibacteriota</taxon>
    </lineage>
</organism>
<feature type="binding site" evidence="5">
    <location>
        <position position="188"/>
    </location>
    <ligand>
        <name>NAD(+)</name>
        <dbReference type="ChEBI" id="CHEBI:57540"/>
    </ligand>
</feature>
<dbReference type="SUPFAM" id="SSF51735">
    <property type="entry name" value="NAD(P)-binding Rossmann-fold domains"/>
    <property type="match status" value="1"/>
</dbReference>
<dbReference type="GO" id="GO:0006538">
    <property type="term" value="P:L-glutamate catabolic process"/>
    <property type="evidence" value="ECO:0007669"/>
    <property type="project" value="TreeGrafter"/>
</dbReference>
<dbReference type="InterPro" id="IPR033922">
    <property type="entry name" value="NAD_bind_Glu_DH"/>
</dbReference>
<dbReference type="PANTHER" id="PTHR11606">
    <property type="entry name" value="GLUTAMATE DEHYDROGENASE"/>
    <property type="match status" value="1"/>
</dbReference>
<dbReference type="Proteomes" id="UP000176349">
    <property type="component" value="Unassembled WGS sequence"/>
</dbReference>
<dbReference type="InterPro" id="IPR006096">
    <property type="entry name" value="Glu/Leu/Phe/Val/Trp_DH_C"/>
</dbReference>
<dbReference type="InterPro" id="IPR046346">
    <property type="entry name" value="Aminoacid_DH-like_N_sf"/>
</dbReference>
<dbReference type="PANTHER" id="PTHR11606:SF13">
    <property type="entry name" value="GLUTAMATE DEHYDROGENASE 1, MITOCHONDRIAL"/>
    <property type="match status" value="1"/>
</dbReference>
<dbReference type="Pfam" id="PF02812">
    <property type="entry name" value="ELFV_dehydrog_N"/>
    <property type="match status" value="1"/>
</dbReference>
<feature type="binding site" evidence="5">
    <location>
        <position position="338"/>
    </location>
    <ligand>
        <name>substrate</name>
    </ligand>
</feature>
<feature type="binding site" evidence="5">
    <location>
        <position position="219"/>
    </location>
    <ligand>
        <name>NAD(+)</name>
        <dbReference type="ChEBI" id="CHEBI:57540"/>
    </ligand>
</feature>
<feature type="domain" description="Glutamate/phenylalanine/leucine/valine/L-tryptophan dehydrogenase C-terminal" evidence="8">
    <location>
        <begin position="181"/>
        <end position="402"/>
    </location>
</feature>
<feature type="site" description="Important for catalysis" evidence="6">
    <location>
        <position position="144"/>
    </location>
</feature>
<dbReference type="SMART" id="SM00839">
    <property type="entry name" value="ELFV_dehydrog"/>
    <property type="match status" value="1"/>
</dbReference>
<keyword evidence="5" id="KW-0520">NAD</keyword>
<dbReference type="InterPro" id="IPR006097">
    <property type="entry name" value="Glu/Leu/Phe/Val/Trp_DH_dimer"/>
</dbReference>
<comment type="similarity">
    <text evidence="1 3 7">Belongs to the Glu/Leu/Phe/Val dehydrogenases family.</text>
</comment>
<keyword evidence="2 3" id="KW-0560">Oxidoreductase</keyword>
<evidence type="ECO:0000313" key="10">
    <source>
        <dbReference type="Proteomes" id="UP000176349"/>
    </source>
</evidence>
<evidence type="ECO:0000256" key="1">
    <source>
        <dbReference type="ARBA" id="ARBA00006382"/>
    </source>
</evidence>
<reference evidence="9 10" key="1">
    <citation type="journal article" date="2016" name="Nat. Commun.">
        <title>Thousands of microbial genomes shed light on interconnected biogeochemical processes in an aquifer system.</title>
        <authorList>
            <person name="Anantharaman K."/>
            <person name="Brown C.T."/>
            <person name="Hug L.A."/>
            <person name="Sharon I."/>
            <person name="Castelle C.J."/>
            <person name="Probst A.J."/>
            <person name="Thomas B.C."/>
            <person name="Singh A."/>
            <person name="Wilkins M.J."/>
            <person name="Karaoz U."/>
            <person name="Brodie E.L."/>
            <person name="Williams K.H."/>
            <person name="Hubbard S.S."/>
            <person name="Banfield J.F."/>
        </authorList>
    </citation>
    <scope>NUCLEOTIDE SEQUENCE [LARGE SCALE GENOMIC DNA]</scope>
</reference>
<dbReference type="PRINTS" id="PR00082">
    <property type="entry name" value="GLFDHDRGNASE"/>
</dbReference>
<proteinExistence type="inferred from homology"/>